<dbReference type="Gene3D" id="2.60.40.1170">
    <property type="entry name" value="Mu homology domain, subdomain B"/>
    <property type="match status" value="2"/>
</dbReference>
<dbReference type="PIRSF" id="PIRSF005992">
    <property type="entry name" value="Clathrin_mu"/>
    <property type="match status" value="1"/>
</dbReference>
<dbReference type="InterPro" id="IPR001392">
    <property type="entry name" value="Clathrin_mu"/>
</dbReference>
<evidence type="ECO:0000256" key="1">
    <source>
        <dbReference type="ARBA" id="ARBA00004308"/>
    </source>
</evidence>
<keyword evidence="4" id="KW-0472">Membrane</keyword>
<keyword evidence="3 5" id="KW-0653">Protein transport</keyword>
<dbReference type="InterPro" id="IPR028565">
    <property type="entry name" value="MHD"/>
</dbReference>
<name>S9V6W7_9TRYP</name>
<dbReference type="Proteomes" id="UP000515908">
    <property type="component" value="Chromosome 02"/>
</dbReference>
<dbReference type="GO" id="GO:0012505">
    <property type="term" value="C:endomembrane system"/>
    <property type="evidence" value="ECO:0007669"/>
    <property type="project" value="UniProtKB-SubCell"/>
</dbReference>
<dbReference type="SUPFAM" id="SSF49447">
    <property type="entry name" value="Second domain of Mu2 adaptin subunit (ap50) of ap2 adaptor"/>
    <property type="match status" value="1"/>
</dbReference>
<dbReference type="GO" id="GO:0006886">
    <property type="term" value="P:intracellular protein transport"/>
    <property type="evidence" value="ECO:0007669"/>
    <property type="project" value="UniProtKB-UniRule"/>
</dbReference>
<comment type="subcellular location">
    <subcellularLocation>
        <location evidence="1">Endomembrane system</location>
    </subcellularLocation>
</comment>
<dbReference type="InterPro" id="IPR050431">
    <property type="entry name" value="Adaptor_comp_med_subunit"/>
</dbReference>
<dbReference type="EMBL" id="LR877146">
    <property type="protein sequence ID" value="CAD2213477.1"/>
    <property type="molecule type" value="Genomic_DNA"/>
</dbReference>
<evidence type="ECO:0000256" key="3">
    <source>
        <dbReference type="ARBA" id="ARBA00022927"/>
    </source>
</evidence>
<dbReference type="VEuPathDB" id="TriTrypDB:ADEAN_000091800"/>
<dbReference type="GO" id="GO:0016192">
    <property type="term" value="P:vesicle-mediated transport"/>
    <property type="evidence" value="ECO:0007669"/>
    <property type="project" value="InterPro"/>
</dbReference>
<dbReference type="InterPro" id="IPR036168">
    <property type="entry name" value="AP2_Mu_C_sf"/>
</dbReference>
<gene>
    <name evidence="7" type="ORF">ADEAN_000091800</name>
</gene>
<evidence type="ECO:0000256" key="4">
    <source>
        <dbReference type="ARBA" id="ARBA00023136"/>
    </source>
</evidence>
<organism evidence="7 8">
    <name type="scientific">Angomonas deanei</name>
    <dbReference type="NCBI Taxonomy" id="59799"/>
    <lineage>
        <taxon>Eukaryota</taxon>
        <taxon>Discoba</taxon>
        <taxon>Euglenozoa</taxon>
        <taxon>Kinetoplastea</taxon>
        <taxon>Metakinetoplastina</taxon>
        <taxon>Trypanosomatida</taxon>
        <taxon>Trypanosomatidae</taxon>
        <taxon>Strigomonadinae</taxon>
        <taxon>Angomonas</taxon>
    </lineage>
</organism>
<dbReference type="PROSITE" id="PS51072">
    <property type="entry name" value="MHD"/>
    <property type="match status" value="1"/>
</dbReference>
<dbReference type="Pfam" id="PF00928">
    <property type="entry name" value="Adap_comp_sub"/>
    <property type="match status" value="1"/>
</dbReference>
<keyword evidence="2 5" id="KW-0813">Transport</keyword>
<sequence length="454" mass="51603">MTFSQFFILSAKGDKLVFKDYRNDIPKHSDEIFFHKYNYWDGVNSHAPPGDCPPFFNEKNVNFCFVRRRQMLFVCTTLENQSPSMMVETVLSIVKLIRDFIGVLSEENVRRHFTLVYELLEEVQDMGITQELRTDRLKPFIFHKIAALDSYTSDTLYQRMVNADFGGEVSKKSTDAAVSVLAESEEKNEVYIDVVERLSVVFGPDTNVSRAQVDGSVVIKSFLQGTPTLFITFNNDLCVAEVMNTSNRFDSNGRQIRIDSISFSENVNWRSFANQKSVTVTPPIGETTIVNYKSTQPTFVPFRLIHAFQKVSDTRVEILVRVRSEYSAGVSSISTSVTIPLPLTTVGASAELASEKDGQTFDYRERQQELVWNIPSFAGAAEHTCKVKLTTSSDTSISECKRAGPITMYFEIPQHSTTGFSIQSLRIEERGSDYNPRRWIRNITQANSYVFRTH</sequence>
<accession>S9V6W7</accession>
<evidence type="ECO:0000313" key="8">
    <source>
        <dbReference type="Proteomes" id="UP000515908"/>
    </source>
</evidence>
<reference evidence="7 8" key="1">
    <citation type="submission" date="2020-08" db="EMBL/GenBank/DDBJ databases">
        <authorList>
            <person name="Newling K."/>
            <person name="Davey J."/>
            <person name="Forrester S."/>
        </authorList>
    </citation>
    <scope>NUCLEOTIDE SEQUENCE [LARGE SCALE GENOMIC DNA]</scope>
    <source>
        <strain evidence="8">Crithidia deanei Carvalho (ATCC PRA-265)</strain>
    </source>
</reference>
<dbReference type="OrthoDB" id="10259133at2759"/>
<dbReference type="AlphaFoldDB" id="S9V6W7"/>
<dbReference type="FunFam" id="3.30.450.60:FF:000002">
    <property type="entry name" value="AP-2 complex subunit mu, putative"/>
    <property type="match status" value="1"/>
</dbReference>
<dbReference type="PANTHER" id="PTHR10529">
    <property type="entry name" value="AP COMPLEX SUBUNIT MU"/>
    <property type="match status" value="1"/>
</dbReference>
<dbReference type="SUPFAM" id="SSF64356">
    <property type="entry name" value="SNARE-like"/>
    <property type="match status" value="1"/>
</dbReference>
<evidence type="ECO:0000256" key="5">
    <source>
        <dbReference type="PIRNR" id="PIRNR005992"/>
    </source>
</evidence>
<proteinExistence type="inferred from homology"/>
<feature type="domain" description="MHD" evidence="6">
    <location>
        <begin position="187"/>
        <end position="452"/>
    </location>
</feature>
<dbReference type="Gene3D" id="3.30.450.60">
    <property type="match status" value="1"/>
</dbReference>
<dbReference type="InterPro" id="IPR011012">
    <property type="entry name" value="Longin-like_dom_sf"/>
</dbReference>
<comment type="similarity">
    <text evidence="5">Belongs to the adaptor complexes medium subunit family.</text>
</comment>
<dbReference type="PRINTS" id="PR00314">
    <property type="entry name" value="CLATHRINADPT"/>
</dbReference>
<protein>
    <submittedName>
        <fullName evidence="7">Adaptor complexes medium subunit family, putative</fullName>
    </submittedName>
</protein>
<evidence type="ECO:0000259" key="6">
    <source>
        <dbReference type="PROSITE" id="PS51072"/>
    </source>
</evidence>
<keyword evidence="8" id="KW-1185">Reference proteome</keyword>
<evidence type="ECO:0000256" key="2">
    <source>
        <dbReference type="ARBA" id="ARBA00022448"/>
    </source>
</evidence>
<evidence type="ECO:0000313" key="7">
    <source>
        <dbReference type="EMBL" id="CAD2213477.1"/>
    </source>
</evidence>
<dbReference type="GO" id="GO:0030131">
    <property type="term" value="C:clathrin adaptor complex"/>
    <property type="evidence" value="ECO:0007669"/>
    <property type="project" value="UniProtKB-UniRule"/>
</dbReference>